<name>A0A844XCB9_9SPHN</name>
<dbReference type="Pfam" id="PF13593">
    <property type="entry name" value="SBF_like"/>
    <property type="match status" value="1"/>
</dbReference>
<feature type="transmembrane region" description="Helical" evidence="1">
    <location>
        <begin position="126"/>
        <end position="150"/>
    </location>
</feature>
<feature type="transmembrane region" description="Helical" evidence="1">
    <location>
        <begin position="203"/>
        <end position="224"/>
    </location>
</feature>
<dbReference type="PANTHER" id="PTHR18640:SF5">
    <property type="entry name" value="SODIUM_BILE ACID COTRANSPORTER 7"/>
    <property type="match status" value="1"/>
</dbReference>
<dbReference type="Gene3D" id="1.20.1530.20">
    <property type="match status" value="1"/>
</dbReference>
<protein>
    <submittedName>
        <fullName evidence="2">Bile acid:sodium symporter</fullName>
    </submittedName>
</protein>
<dbReference type="Proteomes" id="UP000461409">
    <property type="component" value="Unassembled WGS sequence"/>
</dbReference>
<evidence type="ECO:0000313" key="2">
    <source>
        <dbReference type="EMBL" id="MWV28151.1"/>
    </source>
</evidence>
<feature type="transmembrane region" description="Helical" evidence="1">
    <location>
        <begin position="263"/>
        <end position="285"/>
    </location>
</feature>
<dbReference type="InterPro" id="IPR038770">
    <property type="entry name" value="Na+/solute_symporter_sf"/>
</dbReference>
<keyword evidence="3" id="KW-1185">Reference proteome</keyword>
<keyword evidence="1" id="KW-1133">Transmembrane helix</keyword>
<comment type="caution">
    <text evidence="2">The sequence shown here is derived from an EMBL/GenBank/DDBJ whole genome shotgun (WGS) entry which is preliminary data.</text>
</comment>
<proteinExistence type="predicted"/>
<dbReference type="InterPro" id="IPR016833">
    <property type="entry name" value="Put_Na-Bile_cotransptr"/>
</dbReference>
<evidence type="ECO:0000313" key="3">
    <source>
        <dbReference type="Proteomes" id="UP000461409"/>
    </source>
</evidence>
<feature type="transmembrane region" description="Helical" evidence="1">
    <location>
        <begin position="12"/>
        <end position="28"/>
    </location>
</feature>
<feature type="transmembrane region" description="Helical" evidence="1">
    <location>
        <begin position="67"/>
        <end position="88"/>
    </location>
</feature>
<dbReference type="GO" id="GO:0005886">
    <property type="term" value="C:plasma membrane"/>
    <property type="evidence" value="ECO:0007669"/>
    <property type="project" value="TreeGrafter"/>
</dbReference>
<keyword evidence="1" id="KW-0472">Membrane</keyword>
<evidence type="ECO:0000256" key="1">
    <source>
        <dbReference type="SAM" id="Phobius"/>
    </source>
</evidence>
<dbReference type="RefSeq" id="WP_160485779.1">
    <property type="nucleotide sequence ID" value="NZ_WUBR01000002.1"/>
</dbReference>
<reference evidence="2 3" key="2">
    <citation type="submission" date="2020-02" db="EMBL/GenBank/DDBJ databases">
        <title>Erythrobacter dongmakensis sp. nov., isolated from a tidal mudflat.</title>
        <authorList>
            <person name="Kim I.S."/>
        </authorList>
    </citation>
    <scope>NUCLEOTIDE SEQUENCE [LARGE SCALE GENOMIC DNA]</scope>
    <source>
        <strain evidence="2 3">GH3-10</strain>
    </source>
</reference>
<feature type="transmembrane region" description="Helical" evidence="1">
    <location>
        <begin position="94"/>
        <end position="114"/>
    </location>
</feature>
<organism evidence="2 3">
    <name type="scientific">Aurantiacibacter rhizosphaerae</name>
    <dbReference type="NCBI Taxonomy" id="2691582"/>
    <lineage>
        <taxon>Bacteria</taxon>
        <taxon>Pseudomonadati</taxon>
        <taxon>Pseudomonadota</taxon>
        <taxon>Alphaproteobacteria</taxon>
        <taxon>Sphingomonadales</taxon>
        <taxon>Erythrobacteraceae</taxon>
        <taxon>Aurantiacibacter</taxon>
    </lineage>
</organism>
<feature type="transmembrane region" description="Helical" evidence="1">
    <location>
        <begin position="34"/>
        <end position="55"/>
    </location>
</feature>
<dbReference type="AlphaFoldDB" id="A0A844XCB9"/>
<gene>
    <name evidence="2" type="ORF">GRF63_09555</name>
</gene>
<reference evidence="2 3" key="1">
    <citation type="submission" date="2019-12" db="EMBL/GenBank/DDBJ databases">
        <authorList>
            <person name="Lee S.D."/>
        </authorList>
    </citation>
    <scope>NUCLEOTIDE SEQUENCE [LARGE SCALE GENOMIC DNA]</scope>
    <source>
        <strain evidence="2 3">GH3-10</strain>
    </source>
</reference>
<feature type="transmembrane region" description="Helical" evidence="1">
    <location>
        <begin position="162"/>
        <end position="182"/>
    </location>
</feature>
<dbReference type="EMBL" id="WUBR01000002">
    <property type="protein sequence ID" value="MWV28151.1"/>
    <property type="molecule type" value="Genomic_DNA"/>
</dbReference>
<accession>A0A844XCB9</accession>
<dbReference type="PIRSF" id="PIRSF026166">
    <property type="entry name" value="UCP026166"/>
    <property type="match status" value="1"/>
</dbReference>
<feature type="transmembrane region" description="Helical" evidence="1">
    <location>
        <begin position="230"/>
        <end position="251"/>
    </location>
</feature>
<dbReference type="PANTHER" id="PTHR18640">
    <property type="entry name" value="SOLUTE CARRIER FAMILY 10 MEMBER 7"/>
    <property type="match status" value="1"/>
</dbReference>
<sequence length="322" mass="33662">MMARLKTLFDPLVRLLLLAIVLASIVPVTGENRAIARVISDCAIFLLFLLNGLRLPRQQVLKGIRNARFLLPLIVWVFGVMGLAGWGLSRIGEGVLPSTVALGLLFLGLLPSTVQSATAYSSIAGGNVAASVVAAAVINMLGVFITAPLLSLAAGGDVGIDLAGLQRIALILLLPFAIGQLLQTRLGDIIASNRAFISWADRGAISIAVYVAFSAAVEQGLWTLVSLPAWGWLAALIGVFLSLGFAGSWLAGGALRLERGDRIAFLFAGAQKSIALGAPLATVLFPPATAGLVLLPVLAYHLLQMIISAPIAQRLNPSGEYS</sequence>
<keyword evidence="1" id="KW-0812">Transmembrane</keyword>